<dbReference type="GO" id="GO:0004497">
    <property type="term" value="F:monooxygenase activity"/>
    <property type="evidence" value="ECO:0007669"/>
    <property type="project" value="UniProtKB-KW"/>
</dbReference>
<dbReference type="InterPro" id="IPR036396">
    <property type="entry name" value="Cyt_P450_sf"/>
</dbReference>
<dbReference type="GO" id="GO:0005506">
    <property type="term" value="F:iron ion binding"/>
    <property type="evidence" value="ECO:0007669"/>
    <property type="project" value="InterPro"/>
</dbReference>
<protein>
    <submittedName>
        <fullName evidence="15">CP9E2 protein</fullName>
    </submittedName>
</protein>
<feature type="non-terminal residue" evidence="15">
    <location>
        <position position="1"/>
    </location>
</feature>
<dbReference type="PANTHER" id="PTHR24292">
    <property type="entry name" value="CYTOCHROME P450"/>
    <property type="match status" value="1"/>
</dbReference>
<dbReference type="InterPro" id="IPR017972">
    <property type="entry name" value="Cyt_P450_CS"/>
</dbReference>
<evidence type="ECO:0000256" key="5">
    <source>
        <dbReference type="ARBA" id="ARBA00022617"/>
    </source>
</evidence>
<sequence length="1103" mass="128070">MNPIVMIRDPDLIKAIGVKNFETFPDHRAFVDEVNDPLFGKNLFSLRGEKWRDVRTLLSPAFTSSKMKTMFKLMSDCAANFTDYLANLPADKNIMEMKNSFTRYTNDVIATCAFGVSVDSMRNPNNEFYVYGKEATTFSTLRTIKFYVIRSMPWIAKMLGVKFVSNHVGEFFKDLVRNTIHTRDVKNIVRPDMLQLMMETKGKRGPGKELTIEDMTAQAFIFFFGGFDTVSSLMCFAVHEIAANPDVQAKLRDEIDEALKTNNGDLTYEIINGMQYLDAVINEAIRKWPIAAFLDRINVEDFELLPALPGDKPLLLKKGMNVWFPVYGLHRDPKYFEKPDEFDPERFLDENKKSINSAAYIPFGLGPRMCIGNRFALLETKVMLFHLLSRCELKMCAKTSHPLQLSKANFAMLAEGGFWLKIQARDNVSSNVVNHNCCYKNQQKLLIIIYIYSLSTFLNKKAVIYFINTHMLCVTHNICIDIKYTESICFLIYPENMVIVIQYNILKFLPCILIKLIKLILYFIIVLLMKEKNLHKLLRNIILSQEYIFSEWILRKNSFHWNCYTNSYLQRLALAVSLALFSQLNFINHIYKNHKFVMEYWSILLSIVIGVISIYYLFRNFNFFKRHGVIHVPPVPIFGSMTSFIFGRTSFFDFIFKMYNFNPDAKYFGIYVTTNPIFLLRDPELIKTILVKNFDAFPNRRGFNELNEPLLAKNLFSLRGKKWRNVRTLLSPSFTSSKMKMMFTLMSECAVDFAKFLSTLPADKSDMNMKDAFSKYTNDVIATCAFGIKVDTMKDPTNKFYVYGKEANSFLGSRSLKFVFLRTFRSLGRILNLKLINPHVLNFFKDIIKTTIATRDAEHITRPDMLQLMMDIRGEESRRELDIDDMTAQAFVFFFGGFDTSSTAMSFVAHEIAANPKIQNKLQQEIDNVLEESNGKVSYEVINRLEYLDAVINEALRLYPPVTFLERMCEKTYELPPALPDEKPFIMKKGMTFWIPVFAIHRDKKYYDNPEKFDPERFLNNKMHNSLYYMPFGLGARMCIANRFALLEVKILLFHLLARCELKPSTKTTSPIKFGKTLLMMPENGFWLQIQRRKDTHPVLESI</sequence>
<evidence type="ECO:0000256" key="13">
    <source>
        <dbReference type="PIRSR" id="PIRSR602401-1"/>
    </source>
</evidence>
<keyword evidence="14" id="KW-1133">Transmembrane helix</keyword>
<keyword evidence="5 13" id="KW-0349">Heme</keyword>
<evidence type="ECO:0000256" key="2">
    <source>
        <dbReference type="ARBA" id="ARBA00004174"/>
    </source>
</evidence>
<dbReference type="Proteomes" id="UP000668214">
    <property type="component" value="Unassembled WGS sequence"/>
</dbReference>
<dbReference type="InterPro" id="IPR001128">
    <property type="entry name" value="Cyt_P450"/>
</dbReference>
<accession>A0A836JAW7</accession>
<feature type="binding site" description="axial binding residue" evidence="13">
    <location>
        <position position="370"/>
    </location>
    <ligand>
        <name>heme</name>
        <dbReference type="ChEBI" id="CHEBI:30413"/>
    </ligand>
    <ligandPart>
        <name>Fe</name>
        <dbReference type="ChEBI" id="CHEBI:18248"/>
    </ligandPart>
</feature>
<organism evidence="15 16">
    <name type="scientific">Pseudoatta argentina</name>
    <dbReference type="NCBI Taxonomy" id="621737"/>
    <lineage>
        <taxon>Eukaryota</taxon>
        <taxon>Metazoa</taxon>
        <taxon>Ecdysozoa</taxon>
        <taxon>Arthropoda</taxon>
        <taxon>Hexapoda</taxon>
        <taxon>Insecta</taxon>
        <taxon>Pterygota</taxon>
        <taxon>Neoptera</taxon>
        <taxon>Endopterygota</taxon>
        <taxon>Hymenoptera</taxon>
        <taxon>Apocrita</taxon>
        <taxon>Aculeata</taxon>
        <taxon>Formicoidea</taxon>
        <taxon>Formicidae</taxon>
        <taxon>Myrmicinae</taxon>
        <taxon>Pseudoatta</taxon>
    </lineage>
</organism>
<dbReference type="Pfam" id="PF00067">
    <property type="entry name" value="p450"/>
    <property type="match status" value="2"/>
</dbReference>
<comment type="subcellular location">
    <subcellularLocation>
        <location evidence="3">Endoplasmic reticulum membrane</location>
        <topology evidence="3">Peripheral membrane protein</topology>
    </subcellularLocation>
    <subcellularLocation>
        <location evidence="2">Microsome membrane</location>
        <topology evidence="2">Peripheral membrane protein</topology>
    </subcellularLocation>
</comment>
<comment type="cofactor">
    <cofactor evidence="1 13">
        <name>heme</name>
        <dbReference type="ChEBI" id="CHEBI:30413"/>
    </cofactor>
</comment>
<evidence type="ECO:0000256" key="1">
    <source>
        <dbReference type="ARBA" id="ARBA00001971"/>
    </source>
</evidence>
<comment type="similarity">
    <text evidence="4">Belongs to the cytochrome P450 family.</text>
</comment>
<feature type="transmembrane region" description="Helical" evidence="14">
    <location>
        <begin position="505"/>
        <end position="529"/>
    </location>
</feature>
<dbReference type="PANTHER" id="PTHR24292:SF54">
    <property type="entry name" value="CYP9F3-RELATED"/>
    <property type="match status" value="1"/>
</dbReference>
<gene>
    <name evidence="15" type="primary">Cyp9e2_3</name>
    <name evidence="15" type="ORF">G6Z78_0010910</name>
</gene>
<dbReference type="CDD" id="cd11056">
    <property type="entry name" value="CYP6-like"/>
    <property type="match status" value="2"/>
</dbReference>
<name>A0A836JAW7_9HYME</name>
<dbReference type="PRINTS" id="PR00385">
    <property type="entry name" value="P450"/>
</dbReference>
<evidence type="ECO:0000256" key="7">
    <source>
        <dbReference type="ARBA" id="ARBA00022824"/>
    </source>
</evidence>
<evidence type="ECO:0000256" key="11">
    <source>
        <dbReference type="ARBA" id="ARBA00023033"/>
    </source>
</evidence>
<keyword evidence="14" id="KW-0812">Transmembrane</keyword>
<dbReference type="Gene3D" id="1.10.630.10">
    <property type="entry name" value="Cytochrome P450"/>
    <property type="match status" value="2"/>
</dbReference>
<evidence type="ECO:0000256" key="10">
    <source>
        <dbReference type="ARBA" id="ARBA00023004"/>
    </source>
</evidence>
<keyword evidence="9" id="KW-0560">Oxidoreductase</keyword>
<keyword evidence="8" id="KW-0492">Microsome</keyword>
<evidence type="ECO:0000256" key="14">
    <source>
        <dbReference type="SAM" id="Phobius"/>
    </source>
</evidence>
<evidence type="ECO:0000256" key="6">
    <source>
        <dbReference type="ARBA" id="ARBA00022723"/>
    </source>
</evidence>
<dbReference type="GO" id="GO:0016705">
    <property type="term" value="F:oxidoreductase activity, acting on paired donors, with incorporation or reduction of molecular oxygen"/>
    <property type="evidence" value="ECO:0007669"/>
    <property type="project" value="InterPro"/>
</dbReference>
<dbReference type="GO" id="GO:0005789">
    <property type="term" value="C:endoplasmic reticulum membrane"/>
    <property type="evidence" value="ECO:0007669"/>
    <property type="project" value="UniProtKB-SubCell"/>
</dbReference>
<evidence type="ECO:0000256" key="3">
    <source>
        <dbReference type="ARBA" id="ARBA00004406"/>
    </source>
</evidence>
<keyword evidence="16" id="KW-1185">Reference proteome</keyword>
<dbReference type="FunFam" id="1.10.630.10:FF:000042">
    <property type="entry name" value="Cytochrome P450"/>
    <property type="match status" value="2"/>
</dbReference>
<dbReference type="EMBL" id="JAANIA010002515">
    <property type="protein sequence ID" value="KAG5313773.1"/>
    <property type="molecule type" value="Genomic_DNA"/>
</dbReference>
<feature type="non-terminal residue" evidence="15">
    <location>
        <position position="1103"/>
    </location>
</feature>
<keyword evidence="11" id="KW-0503">Monooxygenase</keyword>
<dbReference type="SUPFAM" id="SSF48264">
    <property type="entry name" value="Cytochrome P450"/>
    <property type="match status" value="2"/>
</dbReference>
<keyword evidence="10 13" id="KW-0408">Iron</keyword>
<evidence type="ECO:0000256" key="12">
    <source>
        <dbReference type="ARBA" id="ARBA00023136"/>
    </source>
</evidence>
<evidence type="ECO:0000256" key="8">
    <source>
        <dbReference type="ARBA" id="ARBA00022848"/>
    </source>
</evidence>
<keyword evidence="7" id="KW-0256">Endoplasmic reticulum</keyword>
<dbReference type="AlphaFoldDB" id="A0A836JAW7"/>
<evidence type="ECO:0000313" key="16">
    <source>
        <dbReference type="Proteomes" id="UP000668214"/>
    </source>
</evidence>
<keyword evidence="12 14" id="KW-0472">Membrane</keyword>
<evidence type="ECO:0000256" key="4">
    <source>
        <dbReference type="ARBA" id="ARBA00010617"/>
    </source>
</evidence>
<dbReference type="PROSITE" id="PS00086">
    <property type="entry name" value="CYTOCHROME_P450"/>
    <property type="match status" value="2"/>
</dbReference>
<dbReference type="GO" id="GO:0020037">
    <property type="term" value="F:heme binding"/>
    <property type="evidence" value="ECO:0007669"/>
    <property type="project" value="InterPro"/>
</dbReference>
<reference evidence="15" key="1">
    <citation type="submission" date="2020-02" db="EMBL/GenBank/DDBJ databases">
        <title>Relaxed selection underlies rapid genomic changes in the transitions from sociality to social parasitism in ants.</title>
        <authorList>
            <person name="Bi X."/>
        </authorList>
    </citation>
    <scope>NUCLEOTIDE SEQUENCE</scope>
    <source>
        <strain evidence="15">BGI-DK2014c</strain>
        <tissue evidence="15">Whole body</tissue>
    </source>
</reference>
<feature type="transmembrane region" description="Helical" evidence="14">
    <location>
        <begin position="597"/>
        <end position="618"/>
    </location>
</feature>
<evidence type="ECO:0000313" key="15">
    <source>
        <dbReference type="EMBL" id="KAG5313773.1"/>
    </source>
</evidence>
<dbReference type="InterPro" id="IPR050476">
    <property type="entry name" value="Insect_CytP450_Detox"/>
</dbReference>
<proteinExistence type="inferred from homology"/>
<dbReference type="PRINTS" id="PR00463">
    <property type="entry name" value="EP450I"/>
</dbReference>
<dbReference type="InterPro" id="IPR002401">
    <property type="entry name" value="Cyt_P450_E_grp-I"/>
</dbReference>
<keyword evidence="6 13" id="KW-0479">Metal-binding</keyword>
<evidence type="ECO:0000256" key="9">
    <source>
        <dbReference type="ARBA" id="ARBA00023002"/>
    </source>
</evidence>
<comment type="caution">
    <text evidence="15">The sequence shown here is derived from an EMBL/GenBank/DDBJ whole genome shotgun (WGS) entry which is preliminary data.</text>
</comment>